<accession>A0ABQ5KIP8</accession>
<evidence type="ECO:0000313" key="2">
    <source>
        <dbReference type="Proteomes" id="UP001057375"/>
    </source>
</evidence>
<keyword evidence="2" id="KW-1185">Reference proteome</keyword>
<reference evidence="1" key="1">
    <citation type="submission" date="2022-03" db="EMBL/GenBank/DDBJ databases">
        <title>Draft genome sequence of Aduncisulcus paluster, a free-living microaerophilic Fornicata.</title>
        <authorList>
            <person name="Yuyama I."/>
            <person name="Kume K."/>
            <person name="Tamura T."/>
            <person name="Inagaki Y."/>
            <person name="Hashimoto T."/>
        </authorList>
    </citation>
    <scope>NUCLEOTIDE SEQUENCE</scope>
    <source>
        <strain evidence="1">NY0171</strain>
    </source>
</reference>
<evidence type="ECO:0000313" key="1">
    <source>
        <dbReference type="EMBL" id="GKT32393.1"/>
    </source>
</evidence>
<name>A0ABQ5KIP8_9EUKA</name>
<proteinExistence type="predicted"/>
<protein>
    <submittedName>
        <fullName evidence="1">Uncharacterized protein</fullName>
    </submittedName>
</protein>
<sequence>MSIVDISISNFVIPVEPVITNKNPWYCNPIPRDSSNITTPVFPKIEATNICIRKGARGYNQSSDARDMLQGENPDGSFTHIHVPFSHSCPIQGVYIHLKFFHLSDSPPSHLIFTFISSKSEKISKKYDFPDFEDFFWFFLPVALSDVVLCEITGKGRKEECFKIVSLFFIREETHEEVKARVAKEKLWAETPVVKSVFVKEGYGESQGRESIPIPRDDPHLVDPSFSMVKCKNARFSKESEDYDKSSEAQKMLKGECYLQLSHLSIPFASPSPMKGAYICVDGYNSSSSLLFTFTDCDGKKTFKKYEFTEPEHIFEWYFLPIDLCNVVLCEIEGKGMWREKKSRYFEILSLVFTMPEEIIEAERLSLLPWK</sequence>
<organism evidence="1 2">
    <name type="scientific">Aduncisulcus paluster</name>
    <dbReference type="NCBI Taxonomy" id="2918883"/>
    <lineage>
        <taxon>Eukaryota</taxon>
        <taxon>Metamonada</taxon>
        <taxon>Carpediemonas-like organisms</taxon>
        <taxon>Aduncisulcus</taxon>
    </lineage>
</organism>
<comment type="caution">
    <text evidence="1">The sequence shown here is derived from an EMBL/GenBank/DDBJ whole genome shotgun (WGS) entry which is preliminary data.</text>
</comment>
<gene>
    <name evidence="1" type="ORF">ADUPG1_006563</name>
</gene>
<dbReference type="EMBL" id="BQXS01009981">
    <property type="protein sequence ID" value="GKT32393.1"/>
    <property type="molecule type" value="Genomic_DNA"/>
</dbReference>
<dbReference type="Proteomes" id="UP001057375">
    <property type="component" value="Unassembled WGS sequence"/>
</dbReference>